<dbReference type="Proteomes" id="UP000677228">
    <property type="component" value="Unassembled WGS sequence"/>
</dbReference>
<dbReference type="SMART" id="SM00222">
    <property type="entry name" value="Sec7"/>
    <property type="match status" value="1"/>
</dbReference>
<evidence type="ECO:0000313" key="2">
    <source>
        <dbReference type="EMBL" id="CAF1402231.1"/>
    </source>
</evidence>
<dbReference type="InterPro" id="IPR023394">
    <property type="entry name" value="Sec7_C_sf"/>
</dbReference>
<evidence type="ECO:0000313" key="4">
    <source>
        <dbReference type="Proteomes" id="UP000682733"/>
    </source>
</evidence>
<reference evidence="3" key="1">
    <citation type="submission" date="2021-02" db="EMBL/GenBank/DDBJ databases">
        <authorList>
            <person name="Nowell W R."/>
        </authorList>
    </citation>
    <scope>NUCLEOTIDE SEQUENCE</scope>
</reference>
<dbReference type="Proteomes" id="UP000682733">
    <property type="component" value="Unassembled WGS sequence"/>
</dbReference>
<dbReference type="Gene3D" id="1.10.1000.11">
    <property type="entry name" value="Arf Nucleotide-binding Site Opener,domain 2"/>
    <property type="match status" value="1"/>
</dbReference>
<dbReference type="AlphaFoldDB" id="A0A8S2S8Y1"/>
<accession>A0A8S2S8Y1</accession>
<dbReference type="SUPFAM" id="SSF48425">
    <property type="entry name" value="Sec7 domain"/>
    <property type="match status" value="1"/>
</dbReference>
<dbReference type="GO" id="GO:0032012">
    <property type="term" value="P:regulation of ARF protein signal transduction"/>
    <property type="evidence" value="ECO:0007669"/>
    <property type="project" value="InterPro"/>
</dbReference>
<evidence type="ECO:0000259" key="1">
    <source>
        <dbReference type="PROSITE" id="PS50190"/>
    </source>
</evidence>
<comment type="caution">
    <text evidence="3">The sequence shown here is derived from an EMBL/GenBank/DDBJ whole genome shotgun (WGS) entry which is preliminary data.</text>
</comment>
<evidence type="ECO:0000313" key="3">
    <source>
        <dbReference type="EMBL" id="CAF4209079.1"/>
    </source>
</evidence>
<dbReference type="PANTHER" id="PTHR10663">
    <property type="entry name" value="GUANYL-NUCLEOTIDE EXCHANGE FACTOR"/>
    <property type="match status" value="1"/>
</dbReference>
<dbReference type="PANTHER" id="PTHR10663:SF375">
    <property type="entry name" value="LD29171P"/>
    <property type="match status" value="1"/>
</dbReference>
<protein>
    <recommendedName>
        <fullName evidence="1">SEC7 domain-containing protein</fullName>
    </recommendedName>
</protein>
<dbReference type="InterPro" id="IPR000904">
    <property type="entry name" value="Sec7_dom"/>
</dbReference>
<dbReference type="Pfam" id="PF01369">
    <property type="entry name" value="Sec7"/>
    <property type="match status" value="2"/>
</dbReference>
<proteinExistence type="predicted"/>
<dbReference type="EMBL" id="CAJNOK010026396">
    <property type="protein sequence ID" value="CAF1402231.1"/>
    <property type="molecule type" value="Genomic_DNA"/>
</dbReference>
<feature type="domain" description="SEC7" evidence="1">
    <location>
        <begin position="4"/>
        <end position="141"/>
    </location>
</feature>
<gene>
    <name evidence="2" type="ORF">OVA965_LOCUS33082</name>
    <name evidence="3" type="ORF">TMI583_LOCUS33958</name>
</gene>
<organism evidence="3 4">
    <name type="scientific">Didymodactylos carnosus</name>
    <dbReference type="NCBI Taxonomy" id="1234261"/>
    <lineage>
        <taxon>Eukaryota</taxon>
        <taxon>Metazoa</taxon>
        <taxon>Spiralia</taxon>
        <taxon>Gnathifera</taxon>
        <taxon>Rotifera</taxon>
        <taxon>Eurotatoria</taxon>
        <taxon>Bdelloidea</taxon>
        <taxon>Philodinida</taxon>
        <taxon>Philodinidae</taxon>
        <taxon>Didymodactylos</taxon>
    </lineage>
</organism>
<dbReference type="InterPro" id="IPR035999">
    <property type="entry name" value="Sec7_dom_sf"/>
</dbReference>
<sequence length="143" mass="16598">MSVNYEAVSQREELFKKGCDIFNQDPKKGLQFLIDNNLVHQEAEDVAQFFIPIKIYHKEVMNVYFDQLDFNKMDFLAAFRKFLAGCHLPREATKIDRLMEKFAARYCECNSNLGIFASDDAAYVLAYSVIMLTTDLHSKDIYS</sequence>
<dbReference type="EMBL" id="CAJOBA010048121">
    <property type="protein sequence ID" value="CAF4209079.1"/>
    <property type="molecule type" value="Genomic_DNA"/>
</dbReference>
<dbReference type="Gene3D" id="1.10.220.20">
    <property type="match status" value="1"/>
</dbReference>
<dbReference type="GO" id="GO:0005085">
    <property type="term" value="F:guanyl-nucleotide exchange factor activity"/>
    <property type="evidence" value="ECO:0007669"/>
    <property type="project" value="InterPro"/>
</dbReference>
<dbReference type="PROSITE" id="PS50190">
    <property type="entry name" value="SEC7"/>
    <property type="match status" value="1"/>
</dbReference>
<name>A0A8S2S8Y1_9BILA</name>